<dbReference type="InterPro" id="IPR037241">
    <property type="entry name" value="E2F-DP_heterodim"/>
</dbReference>
<sequence>MTRKRGKQKLQRCKDLPATLGVITSEIQSDTSALQGNKSELKWCLDLAAGKCRKDESDDEFTLLVNQLLPASDVPTTGNIDEFFSSLEKELEDNEWPITPSAQITDCPNDNAEDSPTDAVDLPPSLQAPNMSASSGVGSILFASKVTHDFLLLDEIVIQKVRQKRETTYDEIADEVVADHEYMEMKGPSSSSGGGKLSDAAVKNIKRRVYDCLNVFNEIKLIYKDPQTRRITWLSEETVLKEVPRTTNLSKLQEKKLKLQNSLKKKGAILRKYEDEVEGLQNLIGRNKKGFHDAGQLPEAHLMLPFTLLEISNQDHSMVDWKLTDDREVLQVESNRLTLAQITKQT</sequence>
<dbReference type="Pfam" id="PF02319">
    <property type="entry name" value="WHD_E2F_TDP"/>
    <property type="match status" value="1"/>
</dbReference>
<comment type="similarity">
    <text evidence="2 7">Belongs to the E2F/DP family.</text>
</comment>
<comment type="caution">
    <text evidence="10">The sequence shown here is derived from an EMBL/GenBank/DDBJ whole genome shotgun (WGS) entry which is preliminary data.</text>
</comment>
<dbReference type="EMBL" id="JBJQOH010000007">
    <property type="protein sequence ID" value="KAL3681865.1"/>
    <property type="molecule type" value="Genomic_DNA"/>
</dbReference>
<dbReference type="InterPro" id="IPR036388">
    <property type="entry name" value="WH-like_DNA-bd_sf"/>
</dbReference>
<dbReference type="GO" id="GO:0005634">
    <property type="term" value="C:nucleus"/>
    <property type="evidence" value="ECO:0007669"/>
    <property type="project" value="UniProtKB-SubCell"/>
</dbReference>
<dbReference type="InterPro" id="IPR003316">
    <property type="entry name" value="E2F_WHTH_DNA-bd_dom"/>
</dbReference>
<keyword evidence="3 7" id="KW-0805">Transcription regulation</keyword>
<dbReference type="Gene3D" id="1.10.10.10">
    <property type="entry name" value="Winged helix-like DNA-binding domain superfamily/Winged helix DNA-binding domain"/>
    <property type="match status" value="1"/>
</dbReference>
<dbReference type="SUPFAM" id="SSF46785">
    <property type="entry name" value="Winged helix' DNA-binding domain"/>
    <property type="match status" value="1"/>
</dbReference>
<evidence type="ECO:0000256" key="8">
    <source>
        <dbReference type="SAM" id="MobiDB-lite"/>
    </source>
</evidence>
<dbReference type="InterPro" id="IPR014889">
    <property type="entry name" value="Transc_factor_DP_C"/>
</dbReference>
<keyword evidence="6 7" id="KW-0539">Nucleus</keyword>
<gene>
    <name evidence="10" type="ORF">R1sor_024821</name>
</gene>
<evidence type="ECO:0000256" key="6">
    <source>
        <dbReference type="ARBA" id="ARBA00023242"/>
    </source>
</evidence>
<accession>A0ABD3GUS8</accession>
<reference evidence="10 11" key="1">
    <citation type="submission" date="2024-09" db="EMBL/GenBank/DDBJ databases">
        <title>Chromosome-scale assembly of Riccia sorocarpa.</title>
        <authorList>
            <person name="Paukszto L."/>
        </authorList>
    </citation>
    <scope>NUCLEOTIDE SEQUENCE [LARGE SCALE GENOMIC DNA]</scope>
    <source>
        <strain evidence="10">LP-2024</strain>
        <tissue evidence="10">Aerial parts of the thallus</tissue>
    </source>
</reference>
<dbReference type="SUPFAM" id="SSF144074">
    <property type="entry name" value="E2F-DP heterodimerization region"/>
    <property type="match status" value="1"/>
</dbReference>
<comment type="subcellular location">
    <subcellularLocation>
        <location evidence="1 7">Nucleus</location>
    </subcellularLocation>
</comment>
<evidence type="ECO:0000259" key="9">
    <source>
        <dbReference type="SMART" id="SM01372"/>
    </source>
</evidence>
<keyword evidence="5 7" id="KW-0804">Transcription</keyword>
<feature type="domain" description="E2F/DP family winged-helix DNA-binding" evidence="9">
    <location>
        <begin position="145"/>
        <end position="235"/>
    </location>
</feature>
<proteinExistence type="inferred from homology"/>
<dbReference type="PANTHER" id="PTHR12548:SF9">
    <property type="entry name" value="TRANSCRIPTION FACTOR DP"/>
    <property type="match status" value="1"/>
</dbReference>
<dbReference type="InterPro" id="IPR038168">
    <property type="entry name" value="TF_DP_C_sf"/>
</dbReference>
<protein>
    <recommendedName>
        <fullName evidence="9">E2F/DP family winged-helix DNA-binding domain-containing protein</fullName>
    </recommendedName>
</protein>
<keyword evidence="11" id="KW-1185">Reference proteome</keyword>
<evidence type="ECO:0000256" key="2">
    <source>
        <dbReference type="ARBA" id="ARBA00010940"/>
    </source>
</evidence>
<name>A0ABD3GUS8_9MARC</name>
<dbReference type="InterPro" id="IPR036390">
    <property type="entry name" value="WH_DNA-bd_sf"/>
</dbReference>
<feature type="region of interest" description="Disordered" evidence="8">
    <location>
        <begin position="99"/>
        <end position="118"/>
    </location>
</feature>
<dbReference type="PANTHER" id="PTHR12548">
    <property type="entry name" value="TRANSCRIPTION FACTOR DP"/>
    <property type="match status" value="1"/>
</dbReference>
<dbReference type="GO" id="GO:0003677">
    <property type="term" value="F:DNA binding"/>
    <property type="evidence" value="ECO:0007669"/>
    <property type="project" value="UniProtKB-KW"/>
</dbReference>
<dbReference type="InterPro" id="IPR015648">
    <property type="entry name" value="Transcrpt_fac_DP"/>
</dbReference>
<evidence type="ECO:0000256" key="1">
    <source>
        <dbReference type="ARBA" id="ARBA00004123"/>
    </source>
</evidence>
<dbReference type="Proteomes" id="UP001633002">
    <property type="component" value="Unassembled WGS sequence"/>
</dbReference>
<evidence type="ECO:0000256" key="5">
    <source>
        <dbReference type="ARBA" id="ARBA00023163"/>
    </source>
</evidence>
<dbReference type="SMART" id="SM01372">
    <property type="entry name" value="E2F_TDP"/>
    <property type="match status" value="1"/>
</dbReference>
<dbReference type="AlphaFoldDB" id="A0ABD3GUS8"/>
<evidence type="ECO:0000256" key="7">
    <source>
        <dbReference type="RuleBase" id="RU003796"/>
    </source>
</evidence>
<evidence type="ECO:0000313" key="11">
    <source>
        <dbReference type="Proteomes" id="UP001633002"/>
    </source>
</evidence>
<evidence type="ECO:0000313" key="10">
    <source>
        <dbReference type="EMBL" id="KAL3681865.1"/>
    </source>
</evidence>
<dbReference type="Gene3D" id="1.20.140.80">
    <property type="entry name" value="Transcription factor DP"/>
    <property type="match status" value="1"/>
</dbReference>
<organism evidence="10 11">
    <name type="scientific">Riccia sorocarpa</name>
    <dbReference type="NCBI Taxonomy" id="122646"/>
    <lineage>
        <taxon>Eukaryota</taxon>
        <taxon>Viridiplantae</taxon>
        <taxon>Streptophyta</taxon>
        <taxon>Embryophyta</taxon>
        <taxon>Marchantiophyta</taxon>
        <taxon>Marchantiopsida</taxon>
        <taxon>Marchantiidae</taxon>
        <taxon>Marchantiales</taxon>
        <taxon>Ricciaceae</taxon>
        <taxon>Riccia</taxon>
    </lineage>
</organism>
<evidence type="ECO:0000256" key="3">
    <source>
        <dbReference type="ARBA" id="ARBA00023015"/>
    </source>
</evidence>
<evidence type="ECO:0000256" key="4">
    <source>
        <dbReference type="ARBA" id="ARBA00023125"/>
    </source>
</evidence>
<dbReference type="Pfam" id="PF08781">
    <property type="entry name" value="DP"/>
    <property type="match status" value="1"/>
</dbReference>
<keyword evidence="4 7" id="KW-0238">DNA-binding</keyword>